<keyword evidence="2" id="KW-1185">Reference proteome</keyword>
<proteinExistence type="predicted"/>
<reference evidence="2" key="1">
    <citation type="submission" date="2016-10" db="EMBL/GenBank/DDBJ databases">
        <authorList>
            <person name="Varghese N."/>
            <person name="Submissions S."/>
        </authorList>
    </citation>
    <scope>NUCLEOTIDE SEQUENCE [LARGE SCALE GENOMIC DNA]</scope>
    <source>
        <strain evidence="2">LMG 26416</strain>
    </source>
</reference>
<dbReference type="Pfam" id="PF11226">
    <property type="entry name" value="DUF3022"/>
    <property type="match status" value="1"/>
</dbReference>
<dbReference type="OrthoDB" id="9099390at2"/>
<dbReference type="InterPro" id="IPR021389">
    <property type="entry name" value="DUF3022"/>
</dbReference>
<organism evidence="1 2">
    <name type="scientific">Paraburkholderia caballeronis</name>
    <dbReference type="NCBI Taxonomy" id="416943"/>
    <lineage>
        <taxon>Bacteria</taxon>
        <taxon>Pseudomonadati</taxon>
        <taxon>Pseudomonadota</taxon>
        <taxon>Betaproteobacteria</taxon>
        <taxon>Burkholderiales</taxon>
        <taxon>Burkholderiaceae</taxon>
        <taxon>Paraburkholderia</taxon>
    </lineage>
</organism>
<accession>A0A1H7SBP6</accession>
<evidence type="ECO:0008006" key="3">
    <source>
        <dbReference type="Google" id="ProtNLM"/>
    </source>
</evidence>
<sequence>MTTTGIDLRQRIEEIQLALASLFETPKTPASSSYDEGDIVYLQLSWVVESTRDTTLDARCVVTLRLRREQVERYAALETAKRLTVQERLRMVVRRRFEEEQDPPALQRACSIELAVDDALFDVPDDPY</sequence>
<gene>
    <name evidence="1" type="ORF">SAMN05192542_111191</name>
</gene>
<name>A0A1H7SBP6_9BURK</name>
<dbReference type="AlphaFoldDB" id="A0A1H7SBP6"/>
<evidence type="ECO:0000313" key="2">
    <source>
        <dbReference type="Proteomes" id="UP000199120"/>
    </source>
</evidence>
<evidence type="ECO:0000313" key="1">
    <source>
        <dbReference type="EMBL" id="SEL69626.1"/>
    </source>
</evidence>
<dbReference type="Proteomes" id="UP000199120">
    <property type="component" value="Unassembled WGS sequence"/>
</dbReference>
<dbReference type="EMBL" id="FOAJ01000011">
    <property type="protein sequence ID" value="SEL69626.1"/>
    <property type="molecule type" value="Genomic_DNA"/>
</dbReference>
<protein>
    <recommendedName>
        <fullName evidence="3">DUF3022 domain-containing protein</fullName>
    </recommendedName>
</protein>
<dbReference type="RefSeq" id="WP_090551503.1">
    <property type="nucleotide sequence ID" value="NZ_FNSR01000002.1"/>
</dbReference>